<evidence type="ECO:0000256" key="3">
    <source>
        <dbReference type="ARBA" id="ARBA00022801"/>
    </source>
</evidence>
<proteinExistence type="predicted"/>
<dbReference type="Proteomes" id="UP000050502">
    <property type="component" value="Unassembled WGS sequence"/>
</dbReference>
<dbReference type="CDD" id="cd08070">
    <property type="entry name" value="MPN_like"/>
    <property type="match status" value="1"/>
</dbReference>
<evidence type="ECO:0000313" key="10">
    <source>
        <dbReference type="Proteomes" id="UP000050502"/>
    </source>
</evidence>
<sequence>MSAKTVYLPRTIAEQMIAHAREGKPEEICGLVAGDASGRPVALFRVPNIATNKIITYHMDPHAQLQAFREMESRGWQLHGIYHSHPATQAYPSETDRGLAFDPFDNQPLYPDTIYYIISLADETRPVIRGFLLPDPDTIEEVHIEIEDE</sequence>
<dbReference type="InterPro" id="IPR000555">
    <property type="entry name" value="JAMM/MPN+_dom"/>
</dbReference>
<dbReference type="InParanoid" id="A0A0M9UB96"/>
<dbReference type="SUPFAM" id="SSF102712">
    <property type="entry name" value="JAB1/MPN domain"/>
    <property type="match status" value="1"/>
</dbReference>
<reference evidence="8 10" key="2">
    <citation type="submission" date="2015-07" db="EMBL/GenBank/DDBJ databases">
        <title>Whole genome sequence of Ardenticatena maritima DSM 23922.</title>
        <authorList>
            <person name="Hemp J."/>
            <person name="Ward L.M."/>
            <person name="Pace L.A."/>
            <person name="Fischer W.W."/>
        </authorList>
    </citation>
    <scope>NUCLEOTIDE SEQUENCE [LARGE SCALE GENOMIC DNA]</scope>
    <source>
        <strain evidence="8 10">110S</strain>
    </source>
</reference>
<evidence type="ECO:0000256" key="4">
    <source>
        <dbReference type="ARBA" id="ARBA00022833"/>
    </source>
</evidence>
<gene>
    <name evidence="7" type="ORF">ARMA_0047</name>
    <name evidence="8" type="ORF">SE16_07630</name>
</gene>
<keyword evidence="2" id="KW-0479">Metal-binding</keyword>
<reference evidence="7 9" key="1">
    <citation type="journal article" date="2015" name="Genome Announc.">
        <title>Draft Genome Sequence of a Heterotrophic Facultative Anaerobic Thermophilic Bacterium, Ardenticatena maritima Strain 110ST.</title>
        <authorList>
            <person name="Kawaichi S."/>
            <person name="Yoshida T."/>
            <person name="Sako Y."/>
            <person name="Nakamura R."/>
        </authorList>
    </citation>
    <scope>NUCLEOTIDE SEQUENCE [LARGE SCALE GENOMIC DNA]</scope>
    <source>
        <strain evidence="7 9">110S</strain>
    </source>
</reference>
<dbReference type="GO" id="GO:0008235">
    <property type="term" value="F:metalloexopeptidase activity"/>
    <property type="evidence" value="ECO:0007669"/>
    <property type="project" value="TreeGrafter"/>
</dbReference>
<dbReference type="OrthoDB" id="9802958at2"/>
<evidence type="ECO:0000259" key="6">
    <source>
        <dbReference type="PROSITE" id="PS50249"/>
    </source>
</evidence>
<dbReference type="Proteomes" id="UP000037784">
    <property type="component" value="Unassembled WGS sequence"/>
</dbReference>
<dbReference type="EMBL" id="LGKN01000004">
    <property type="protein sequence ID" value="KPL88609.1"/>
    <property type="molecule type" value="Genomic_DNA"/>
</dbReference>
<dbReference type="InterPro" id="IPR037518">
    <property type="entry name" value="MPN"/>
</dbReference>
<evidence type="ECO:0000256" key="5">
    <source>
        <dbReference type="ARBA" id="ARBA00023049"/>
    </source>
</evidence>
<dbReference type="EMBL" id="BBZA01000003">
    <property type="protein sequence ID" value="GAP61624.1"/>
    <property type="molecule type" value="Genomic_DNA"/>
</dbReference>
<accession>A0A0M9UB96</accession>
<dbReference type="PANTHER" id="PTHR34858:SF1">
    <property type="entry name" value="CYSO-CYSTEINE PEPTIDASE"/>
    <property type="match status" value="1"/>
</dbReference>
<evidence type="ECO:0000256" key="2">
    <source>
        <dbReference type="ARBA" id="ARBA00022723"/>
    </source>
</evidence>
<dbReference type="PANTHER" id="PTHR34858">
    <property type="entry name" value="CYSO-CYSTEINE PEPTIDASE"/>
    <property type="match status" value="1"/>
</dbReference>
<keyword evidence="3" id="KW-0378">Hydrolase</keyword>
<comment type="caution">
    <text evidence="7">The sequence shown here is derived from an EMBL/GenBank/DDBJ whole genome shotgun (WGS) entry which is preliminary data.</text>
</comment>
<evidence type="ECO:0000313" key="8">
    <source>
        <dbReference type="EMBL" id="KPL88609.1"/>
    </source>
</evidence>
<evidence type="ECO:0000313" key="9">
    <source>
        <dbReference type="Proteomes" id="UP000037784"/>
    </source>
</evidence>
<keyword evidence="9" id="KW-1185">Reference proteome</keyword>
<dbReference type="PROSITE" id="PS50249">
    <property type="entry name" value="MPN"/>
    <property type="match status" value="1"/>
</dbReference>
<reference evidence="9" key="3">
    <citation type="submission" date="2015-08" db="EMBL/GenBank/DDBJ databases">
        <title>Draft Genome Sequence of a Heterotrophic Facultative Anaerobic Bacterium Ardenticatena maritima Strain 110S.</title>
        <authorList>
            <person name="Kawaichi S."/>
            <person name="Yoshida T."/>
            <person name="Sako Y."/>
            <person name="Nakamura R."/>
        </authorList>
    </citation>
    <scope>NUCLEOTIDE SEQUENCE [LARGE SCALE GENOMIC DNA]</scope>
    <source>
        <strain evidence="9">110S</strain>
    </source>
</reference>
<evidence type="ECO:0000256" key="1">
    <source>
        <dbReference type="ARBA" id="ARBA00022670"/>
    </source>
</evidence>
<evidence type="ECO:0000313" key="7">
    <source>
        <dbReference type="EMBL" id="GAP61624.1"/>
    </source>
</evidence>
<dbReference type="GO" id="GO:0008270">
    <property type="term" value="F:zinc ion binding"/>
    <property type="evidence" value="ECO:0007669"/>
    <property type="project" value="TreeGrafter"/>
</dbReference>
<dbReference type="InterPro" id="IPR051929">
    <property type="entry name" value="VirAsm_ModProt"/>
</dbReference>
<keyword evidence="1" id="KW-0645">Protease</keyword>
<dbReference type="RefSeq" id="WP_054491581.1">
    <property type="nucleotide sequence ID" value="NZ_BBZA01000003.1"/>
</dbReference>
<dbReference type="STRING" id="872965.SE16_07630"/>
<dbReference type="InterPro" id="IPR028090">
    <property type="entry name" value="JAB_dom_prok"/>
</dbReference>
<dbReference type="Gene3D" id="3.40.140.10">
    <property type="entry name" value="Cytidine Deaminase, domain 2"/>
    <property type="match status" value="1"/>
</dbReference>
<protein>
    <recommendedName>
        <fullName evidence="6">MPN domain-containing protein</fullName>
    </recommendedName>
</protein>
<organism evidence="7 9">
    <name type="scientific">Ardenticatena maritima</name>
    <dbReference type="NCBI Taxonomy" id="872965"/>
    <lineage>
        <taxon>Bacteria</taxon>
        <taxon>Bacillati</taxon>
        <taxon>Chloroflexota</taxon>
        <taxon>Ardenticatenia</taxon>
        <taxon>Ardenticatenales</taxon>
        <taxon>Ardenticatenaceae</taxon>
        <taxon>Ardenticatena</taxon>
    </lineage>
</organism>
<keyword evidence="5" id="KW-0482">Metalloprotease</keyword>
<dbReference type="GO" id="GO:0006508">
    <property type="term" value="P:proteolysis"/>
    <property type="evidence" value="ECO:0007669"/>
    <property type="project" value="UniProtKB-KW"/>
</dbReference>
<name>A0A0M9UB96_9CHLR</name>
<keyword evidence="4" id="KW-0862">Zinc</keyword>
<dbReference type="Pfam" id="PF14464">
    <property type="entry name" value="Prok-JAB"/>
    <property type="match status" value="1"/>
</dbReference>
<feature type="domain" description="MPN" evidence="6">
    <location>
        <begin position="6"/>
        <end position="137"/>
    </location>
</feature>
<dbReference type="SMART" id="SM00232">
    <property type="entry name" value="JAB_MPN"/>
    <property type="match status" value="1"/>
</dbReference>
<dbReference type="AlphaFoldDB" id="A0A0M9UB96"/>